<evidence type="ECO:0000313" key="2">
    <source>
        <dbReference type="EMBL" id="VDR39965.1"/>
    </source>
</evidence>
<evidence type="ECO:0000313" key="3">
    <source>
        <dbReference type="Proteomes" id="UP000271626"/>
    </source>
</evidence>
<keyword evidence="1" id="KW-0472">Membrane</keyword>
<gene>
    <name evidence="2" type="ORF">NCTC10741_03115</name>
</gene>
<accession>A0A3P8L3X7</accession>
<organism evidence="2 3">
    <name type="scientific">Tsukamurella paurometabola</name>
    <name type="common">Corynebacterium paurometabolum</name>
    <dbReference type="NCBI Taxonomy" id="2061"/>
    <lineage>
        <taxon>Bacteria</taxon>
        <taxon>Bacillati</taxon>
        <taxon>Actinomycetota</taxon>
        <taxon>Actinomycetes</taxon>
        <taxon>Mycobacteriales</taxon>
        <taxon>Tsukamurellaceae</taxon>
        <taxon>Tsukamurella</taxon>
    </lineage>
</organism>
<evidence type="ECO:0000256" key="1">
    <source>
        <dbReference type="SAM" id="Phobius"/>
    </source>
</evidence>
<dbReference type="AlphaFoldDB" id="A0A3P8L3X7"/>
<name>A0A3P8L3X7_TSUPA</name>
<reference evidence="2 3" key="1">
    <citation type="submission" date="2018-12" db="EMBL/GenBank/DDBJ databases">
        <authorList>
            <consortium name="Pathogen Informatics"/>
        </authorList>
    </citation>
    <scope>NUCLEOTIDE SEQUENCE [LARGE SCALE GENOMIC DNA]</scope>
    <source>
        <strain evidence="2 3">NCTC10741</strain>
    </source>
</reference>
<protein>
    <submittedName>
        <fullName evidence="2">Uncharacterized protein</fullName>
    </submittedName>
</protein>
<feature type="transmembrane region" description="Helical" evidence="1">
    <location>
        <begin position="30"/>
        <end position="48"/>
    </location>
</feature>
<keyword evidence="1" id="KW-0812">Transmembrane</keyword>
<sequence>MSQVSVPEKGMTRVSETGGGWRALVPKSKVTLALIALLVLLVVAWAVLR</sequence>
<dbReference type="Proteomes" id="UP000271626">
    <property type="component" value="Chromosome"/>
</dbReference>
<proteinExistence type="predicted"/>
<keyword evidence="1" id="KW-1133">Transmembrane helix</keyword>
<dbReference type="EMBL" id="LR131273">
    <property type="protein sequence ID" value="VDR39965.1"/>
    <property type="molecule type" value="Genomic_DNA"/>
</dbReference>